<evidence type="ECO:0000259" key="3">
    <source>
        <dbReference type="PROSITE" id="PS50853"/>
    </source>
</evidence>
<keyword evidence="1" id="KW-0472">Membrane</keyword>
<dbReference type="OrthoDB" id="8953415at2759"/>
<dbReference type="GeneID" id="115589910"/>
<dbReference type="GeneTree" id="ENSGT00910000145429"/>
<protein>
    <submittedName>
        <fullName evidence="4">Uncharacterized LOC115589910</fullName>
    </submittedName>
</protein>
<proteinExistence type="predicted"/>
<dbReference type="Ensembl" id="ENSSAUT00010018284.1">
    <property type="protein sequence ID" value="ENSSAUP00010017281.1"/>
    <property type="gene ID" value="ENSSAUG00010007925.1"/>
</dbReference>
<evidence type="ECO:0000313" key="4">
    <source>
        <dbReference type="Ensembl" id="ENSSAUP00010017281.1"/>
    </source>
</evidence>
<feature type="domain" description="Fibronectin type-III" evidence="3">
    <location>
        <begin position="27"/>
        <end position="116"/>
    </location>
</feature>
<evidence type="ECO:0000256" key="1">
    <source>
        <dbReference type="SAM" id="Phobius"/>
    </source>
</evidence>
<sequence length="388" mass="44192">MTWTFQSLQLFVLSCLLFAFETSQVLPPQNVSLRWKTDFEPQLSWEPPKHSADDCTYQVERSTTNKEEDKVTFNPSSELSWSTYTVMNGRYLYLSVKAICNNTHSEQVAKPTTYPELVRNLSCYVHSSKQTRCSWLPVSDAADLGFFFRLTAEDLSLSIHNISRTPLRGCPAYVNRKTGCDLQADTRHSIHILFNGTLNNSSVRNTFKIWLKENARPLPLNWTVIKAGDTFNISWIPPDFDKLSVWKFTIKQTACNKSMLHDVFEGTSTELNVIRRCENCMAIKAVRKVTGGESEWSDVKCFGSEPNALVYAAIIIPMMFAVLAALTLMCCKKNKDIIFPRVPEPRDFLSDISDNNNKITVRNLYIPAEEEDCKITLVIDPLNNKLIS</sequence>
<accession>A0A671UU71</accession>
<dbReference type="InterPro" id="IPR013783">
    <property type="entry name" value="Ig-like_fold"/>
</dbReference>
<gene>
    <name evidence="4" type="primary">LOC115589910</name>
</gene>
<evidence type="ECO:0000256" key="2">
    <source>
        <dbReference type="SAM" id="SignalP"/>
    </source>
</evidence>
<keyword evidence="1" id="KW-1133">Transmembrane helix</keyword>
<name>A0A671UU71_SPAAU</name>
<dbReference type="RefSeq" id="XP_030286924.1">
    <property type="nucleotide sequence ID" value="XM_030431064.1"/>
</dbReference>
<feature type="transmembrane region" description="Helical" evidence="1">
    <location>
        <begin position="308"/>
        <end position="331"/>
    </location>
</feature>
<dbReference type="InterPro" id="IPR036116">
    <property type="entry name" value="FN3_sf"/>
</dbReference>
<dbReference type="PROSITE" id="PS50853">
    <property type="entry name" value="FN3"/>
    <property type="match status" value="1"/>
</dbReference>
<feature type="chain" id="PRO_5025683152" evidence="2">
    <location>
        <begin position="20"/>
        <end position="388"/>
    </location>
</feature>
<evidence type="ECO:0000313" key="5">
    <source>
        <dbReference type="Proteomes" id="UP000472265"/>
    </source>
</evidence>
<reference evidence="4" key="3">
    <citation type="submission" date="2025-09" db="UniProtKB">
        <authorList>
            <consortium name="Ensembl"/>
        </authorList>
    </citation>
    <scope>IDENTIFICATION</scope>
</reference>
<reference evidence="4" key="1">
    <citation type="submission" date="2021-04" db="EMBL/GenBank/DDBJ databases">
        <authorList>
            <consortium name="Wellcome Sanger Institute Data Sharing"/>
        </authorList>
    </citation>
    <scope>NUCLEOTIDE SEQUENCE [LARGE SCALE GENOMIC DNA]</scope>
</reference>
<keyword evidence="2" id="KW-0732">Signal</keyword>
<feature type="signal peptide" evidence="2">
    <location>
        <begin position="1"/>
        <end position="19"/>
    </location>
</feature>
<dbReference type="Gene3D" id="2.60.40.10">
    <property type="entry name" value="Immunoglobulins"/>
    <property type="match status" value="2"/>
</dbReference>
<keyword evidence="5" id="KW-1185">Reference proteome</keyword>
<dbReference type="InterPro" id="IPR003961">
    <property type="entry name" value="FN3_dom"/>
</dbReference>
<reference evidence="4" key="2">
    <citation type="submission" date="2025-08" db="UniProtKB">
        <authorList>
            <consortium name="Ensembl"/>
        </authorList>
    </citation>
    <scope>IDENTIFICATION</scope>
</reference>
<dbReference type="AlphaFoldDB" id="A0A671UU71"/>
<dbReference type="SUPFAM" id="SSF49265">
    <property type="entry name" value="Fibronectin type III"/>
    <property type="match status" value="2"/>
</dbReference>
<organism evidence="4 5">
    <name type="scientific">Sparus aurata</name>
    <name type="common">Gilthead sea bream</name>
    <dbReference type="NCBI Taxonomy" id="8175"/>
    <lineage>
        <taxon>Eukaryota</taxon>
        <taxon>Metazoa</taxon>
        <taxon>Chordata</taxon>
        <taxon>Craniata</taxon>
        <taxon>Vertebrata</taxon>
        <taxon>Euteleostomi</taxon>
        <taxon>Actinopterygii</taxon>
        <taxon>Neopterygii</taxon>
        <taxon>Teleostei</taxon>
        <taxon>Neoteleostei</taxon>
        <taxon>Acanthomorphata</taxon>
        <taxon>Eupercaria</taxon>
        <taxon>Spariformes</taxon>
        <taxon>Sparidae</taxon>
        <taxon>Sparus</taxon>
    </lineage>
</organism>
<keyword evidence="1" id="KW-0812">Transmembrane</keyword>
<dbReference type="Proteomes" id="UP000472265">
    <property type="component" value="Chromosome 10"/>
</dbReference>
<dbReference type="Pfam" id="PF01108">
    <property type="entry name" value="Tissue_fac"/>
    <property type="match status" value="1"/>
</dbReference>